<evidence type="ECO:0000256" key="2">
    <source>
        <dbReference type="SAM" id="Phobius"/>
    </source>
</evidence>
<feature type="region of interest" description="Disordered" evidence="1">
    <location>
        <begin position="118"/>
        <end position="193"/>
    </location>
</feature>
<feature type="compositionally biased region" description="Polar residues" evidence="1">
    <location>
        <begin position="153"/>
        <end position="164"/>
    </location>
</feature>
<proteinExistence type="predicted"/>
<reference evidence="4 5" key="1">
    <citation type="submission" date="2024-08" db="EMBL/GenBank/DDBJ databases">
        <authorList>
            <person name="Will J Nash"/>
            <person name="Angela Man"/>
            <person name="Seanna McTaggart"/>
            <person name="Kendall Baker"/>
            <person name="Tom Barker"/>
            <person name="Leah Catchpole"/>
            <person name="Alex Durrant"/>
            <person name="Karim Gharbi"/>
            <person name="Naomi Irish"/>
            <person name="Gemy Kaithakottil"/>
            <person name="Debby Ku"/>
            <person name="Aaliyah Providence"/>
            <person name="Felix Shaw"/>
            <person name="David Swarbreck"/>
            <person name="Chris Watkins"/>
            <person name="Ann M. McCartney"/>
            <person name="Giulio Formenti"/>
            <person name="Alice Mouton"/>
            <person name="Noel Vella"/>
            <person name="Bjorn M von Reumont"/>
            <person name="Adriana Vella"/>
            <person name="Wilfried Haerty"/>
        </authorList>
    </citation>
    <scope>NUCLEOTIDE SEQUENCE [LARGE SCALE GENOMIC DNA]</scope>
</reference>
<evidence type="ECO:0000256" key="3">
    <source>
        <dbReference type="SAM" id="SignalP"/>
    </source>
</evidence>
<dbReference type="EMBL" id="CAXAJV020001288">
    <property type="protein sequence ID" value="CAL7938343.1"/>
    <property type="molecule type" value="Genomic_DNA"/>
</dbReference>
<gene>
    <name evidence="4" type="ORF">XYLVIOL_LOCUS3226</name>
</gene>
<evidence type="ECO:0000313" key="5">
    <source>
        <dbReference type="Proteomes" id="UP001642520"/>
    </source>
</evidence>
<protein>
    <submittedName>
        <fullName evidence="4">Uncharacterized protein</fullName>
    </submittedName>
</protein>
<organism evidence="4 5">
    <name type="scientific">Xylocopa violacea</name>
    <name type="common">Violet carpenter bee</name>
    <name type="synonym">Apis violacea</name>
    <dbReference type="NCBI Taxonomy" id="135666"/>
    <lineage>
        <taxon>Eukaryota</taxon>
        <taxon>Metazoa</taxon>
        <taxon>Ecdysozoa</taxon>
        <taxon>Arthropoda</taxon>
        <taxon>Hexapoda</taxon>
        <taxon>Insecta</taxon>
        <taxon>Pterygota</taxon>
        <taxon>Neoptera</taxon>
        <taxon>Endopterygota</taxon>
        <taxon>Hymenoptera</taxon>
        <taxon>Apocrita</taxon>
        <taxon>Aculeata</taxon>
        <taxon>Apoidea</taxon>
        <taxon>Anthophila</taxon>
        <taxon>Apidae</taxon>
        <taxon>Xylocopa</taxon>
        <taxon>Xylocopa</taxon>
    </lineage>
</organism>
<keyword evidence="2" id="KW-1133">Transmembrane helix</keyword>
<feature type="compositionally biased region" description="Basic and acidic residues" evidence="1">
    <location>
        <begin position="140"/>
        <end position="150"/>
    </location>
</feature>
<sequence>MVARSTKSPLFLRVLGLFSLTISIVNSQLSAKNATAIVEDDVASKIINEITGPSHLGHEDKMEARSEEVPLSVIKPSTRSVEWKNIGPLTRSKDSYLEALRHSRTSTDPREGIVAVDGVSGSGSFQRRKEQSQGPVYVGKRSEVSFDRDSFSMVPSDSYSLPTRSSEDFGGPGLRISYGPPQSQPPKGSYGPPLNDYSSYGEYTASGGAYSPSQQAYGSPAPVYGAPVPYGHGVPHGMSESVQLGLPSIDFSWPFALKLNAFTLAKILLKLVIFKMIVKFIAVICLLLFIPKLEIKKSKKGNMQNDDNDEDDEGRSLLDANSRIWDRLNVLTLMVNDAMNQYGITTEARSNSTIGDCSTYECRIRRAFERDQSWLDYEQLLQSYILEANAKS</sequence>
<keyword evidence="5" id="KW-1185">Reference proteome</keyword>
<name>A0ABP1NF06_XYLVO</name>
<evidence type="ECO:0000313" key="4">
    <source>
        <dbReference type="EMBL" id="CAL7938343.1"/>
    </source>
</evidence>
<dbReference type="Proteomes" id="UP001642520">
    <property type="component" value="Unassembled WGS sequence"/>
</dbReference>
<keyword evidence="3" id="KW-0732">Signal</keyword>
<accession>A0ABP1NF06</accession>
<comment type="caution">
    <text evidence="4">The sequence shown here is derived from an EMBL/GenBank/DDBJ whole genome shotgun (WGS) entry which is preliminary data.</text>
</comment>
<feature type="signal peptide" evidence="3">
    <location>
        <begin position="1"/>
        <end position="27"/>
    </location>
</feature>
<evidence type="ECO:0000256" key="1">
    <source>
        <dbReference type="SAM" id="MobiDB-lite"/>
    </source>
</evidence>
<keyword evidence="2" id="KW-0812">Transmembrane</keyword>
<keyword evidence="2" id="KW-0472">Membrane</keyword>
<feature type="transmembrane region" description="Helical" evidence="2">
    <location>
        <begin position="267"/>
        <end position="290"/>
    </location>
</feature>
<feature type="chain" id="PRO_5047083607" evidence="3">
    <location>
        <begin position="28"/>
        <end position="392"/>
    </location>
</feature>